<dbReference type="InterPro" id="IPR008637">
    <property type="entry name" value="HR_lesion"/>
</dbReference>
<name>A0A5N5FY01_9ROSA</name>
<accession>A0A5N5FY01</accession>
<comment type="caution">
    <text evidence="1">The sequence shown here is derived from an EMBL/GenBank/DDBJ whole genome shotgun (WGS) entry which is preliminary data.</text>
</comment>
<reference evidence="1 2" key="1">
    <citation type="submission" date="2019-09" db="EMBL/GenBank/DDBJ databases">
        <authorList>
            <person name="Ou C."/>
        </authorList>
    </citation>
    <scope>NUCLEOTIDE SEQUENCE [LARGE SCALE GENOMIC DNA]</scope>
    <source>
        <strain evidence="1">S2</strain>
        <tissue evidence="1">Leaf</tissue>
    </source>
</reference>
<gene>
    <name evidence="1" type="ORF">D8674_005977</name>
</gene>
<dbReference type="Pfam" id="PF05514">
    <property type="entry name" value="HR_lesion"/>
    <property type="match status" value="1"/>
</dbReference>
<dbReference type="EMBL" id="SMOL01000559">
    <property type="protein sequence ID" value="KAB2606260.1"/>
    <property type="molecule type" value="Genomic_DNA"/>
</dbReference>
<dbReference type="Proteomes" id="UP000327157">
    <property type="component" value="Chromosome 11"/>
</dbReference>
<reference evidence="2" key="2">
    <citation type="submission" date="2019-10" db="EMBL/GenBank/DDBJ databases">
        <title>A de novo genome assembly of a pear dwarfing rootstock.</title>
        <authorList>
            <person name="Wang F."/>
            <person name="Wang J."/>
            <person name="Li S."/>
            <person name="Zhang Y."/>
            <person name="Fang M."/>
            <person name="Ma L."/>
            <person name="Zhao Y."/>
            <person name="Jiang S."/>
        </authorList>
    </citation>
    <scope>NUCLEOTIDE SEQUENCE [LARGE SCALE GENOMIC DNA]</scope>
</reference>
<evidence type="ECO:0000313" key="1">
    <source>
        <dbReference type="EMBL" id="KAB2606260.1"/>
    </source>
</evidence>
<sequence length="231" mass="25787">MHPGGWLAKIFSGRFVFLKDRFKFLLCHLFIRKTMQFIRGGIGSIPKCLFIDLLAGTGNGEGISPSATIDLFAKHHNTFGRAFTGCSICLWWSEYRKCCRFNEFGVDGGPAAKDLAPKFNVFKKNLSVKLGVTILEIDVQCSFHKLDIFVVTSESYLQVDFWWCIGKVRVREIDALLFQINHKTAHCPDGGSGNPKRSACNCSPVFGPGREDKYDLTGLTDVRPPNPNASM</sequence>
<dbReference type="AlphaFoldDB" id="A0A5N5FY01"/>
<evidence type="ECO:0000313" key="2">
    <source>
        <dbReference type="Proteomes" id="UP000327157"/>
    </source>
</evidence>
<organism evidence="1 2">
    <name type="scientific">Pyrus ussuriensis x Pyrus communis</name>
    <dbReference type="NCBI Taxonomy" id="2448454"/>
    <lineage>
        <taxon>Eukaryota</taxon>
        <taxon>Viridiplantae</taxon>
        <taxon>Streptophyta</taxon>
        <taxon>Embryophyta</taxon>
        <taxon>Tracheophyta</taxon>
        <taxon>Spermatophyta</taxon>
        <taxon>Magnoliopsida</taxon>
        <taxon>eudicotyledons</taxon>
        <taxon>Gunneridae</taxon>
        <taxon>Pentapetalae</taxon>
        <taxon>rosids</taxon>
        <taxon>fabids</taxon>
        <taxon>Rosales</taxon>
        <taxon>Rosaceae</taxon>
        <taxon>Amygdaloideae</taxon>
        <taxon>Maleae</taxon>
        <taxon>Pyrus</taxon>
    </lineage>
</organism>
<keyword evidence="2" id="KW-1185">Reference proteome</keyword>
<reference evidence="1 2" key="3">
    <citation type="submission" date="2019-11" db="EMBL/GenBank/DDBJ databases">
        <title>A de novo genome assembly of a pear dwarfing rootstock.</title>
        <authorList>
            <person name="Wang F."/>
            <person name="Wang J."/>
            <person name="Li S."/>
            <person name="Zhang Y."/>
            <person name="Fang M."/>
            <person name="Ma L."/>
            <person name="Zhao Y."/>
            <person name="Jiang S."/>
        </authorList>
    </citation>
    <scope>NUCLEOTIDE SEQUENCE [LARGE SCALE GENOMIC DNA]</scope>
    <source>
        <strain evidence="1">S2</strain>
        <tissue evidence="1">Leaf</tissue>
    </source>
</reference>
<protein>
    <submittedName>
        <fullName evidence="1">Uncharacterized protein</fullName>
    </submittedName>
</protein>
<proteinExistence type="predicted"/>